<sequence>MKMVLFIIHIKIGIVVQKEAFALPFFMAARKAKWAWAWRPGALSIKSLQVIVLMQDFFKKMAVDFGFFSATLEKAGWLK</sequence>
<dbReference type="Proteomes" id="UP001629214">
    <property type="component" value="Unassembled WGS sequence"/>
</dbReference>
<comment type="caution">
    <text evidence="1">The sequence shown here is derived from an EMBL/GenBank/DDBJ whole genome shotgun (WGS) entry which is preliminary data.</text>
</comment>
<dbReference type="EMBL" id="JAQQFR010000002">
    <property type="protein sequence ID" value="MFL9877307.1"/>
    <property type="molecule type" value="Genomic_DNA"/>
</dbReference>
<evidence type="ECO:0000313" key="2">
    <source>
        <dbReference type="Proteomes" id="UP001629214"/>
    </source>
</evidence>
<organism evidence="1 2">
    <name type="scientific">Herbaspirillum rhizosphaerae</name>
    <dbReference type="NCBI Taxonomy" id="346179"/>
    <lineage>
        <taxon>Bacteria</taxon>
        <taxon>Pseudomonadati</taxon>
        <taxon>Pseudomonadota</taxon>
        <taxon>Betaproteobacteria</taxon>
        <taxon>Burkholderiales</taxon>
        <taxon>Oxalobacteraceae</taxon>
        <taxon>Herbaspirillum</taxon>
    </lineage>
</organism>
<keyword evidence="2" id="KW-1185">Reference proteome</keyword>
<name>A0ABW8Z333_9BURK</name>
<proteinExistence type="predicted"/>
<accession>A0ABW8Z333</accession>
<reference evidence="1 2" key="1">
    <citation type="journal article" date="2024" name="Chem. Sci.">
        <title>Discovery of megapolipeptins by genome mining of a Burkholderiales bacteria collection.</title>
        <authorList>
            <person name="Paulo B.S."/>
            <person name="Recchia M.J.J."/>
            <person name="Lee S."/>
            <person name="Fergusson C.H."/>
            <person name="Romanowski S.B."/>
            <person name="Hernandez A."/>
            <person name="Krull N."/>
            <person name="Liu D.Y."/>
            <person name="Cavanagh H."/>
            <person name="Bos A."/>
            <person name="Gray C.A."/>
            <person name="Murphy B.T."/>
            <person name="Linington R.G."/>
            <person name="Eustaquio A.S."/>
        </authorList>
    </citation>
    <scope>NUCLEOTIDE SEQUENCE [LARGE SCALE GENOMIC DNA]</scope>
    <source>
        <strain evidence="1 2">RL21-008-BIB-B</strain>
    </source>
</reference>
<gene>
    <name evidence="1" type="ORF">PQR63_02860</name>
</gene>
<evidence type="ECO:0000313" key="1">
    <source>
        <dbReference type="EMBL" id="MFL9877307.1"/>
    </source>
</evidence>
<dbReference type="RefSeq" id="WP_408165493.1">
    <property type="nucleotide sequence ID" value="NZ_JAQQFR010000002.1"/>
</dbReference>
<protein>
    <submittedName>
        <fullName evidence="1">Uncharacterized protein</fullName>
    </submittedName>
</protein>